<dbReference type="Proteomes" id="UP000199534">
    <property type="component" value="Unassembled WGS sequence"/>
</dbReference>
<name>A0A1I6FVP5_9FLAO</name>
<evidence type="ECO:0000313" key="2">
    <source>
        <dbReference type="Proteomes" id="UP000199534"/>
    </source>
</evidence>
<dbReference type="RefSeq" id="WP_143099915.1">
    <property type="nucleotide sequence ID" value="NZ_FOYQ01000001.1"/>
</dbReference>
<evidence type="ECO:0000313" key="1">
    <source>
        <dbReference type="EMBL" id="SFR34009.1"/>
    </source>
</evidence>
<keyword evidence="2" id="KW-1185">Reference proteome</keyword>
<dbReference type="SUPFAM" id="SSF54427">
    <property type="entry name" value="NTF2-like"/>
    <property type="match status" value="1"/>
</dbReference>
<dbReference type="AlphaFoldDB" id="A0A1I6FVP5"/>
<evidence type="ECO:0008006" key="3">
    <source>
        <dbReference type="Google" id="ProtNLM"/>
    </source>
</evidence>
<protein>
    <recommendedName>
        <fullName evidence="3">DUF4440 domain-containing protein</fullName>
    </recommendedName>
</protein>
<dbReference type="OrthoDB" id="9781621at2"/>
<accession>A0A1I6FVP5</accession>
<dbReference type="STRING" id="400055.SAMN04490243_0765"/>
<organism evidence="1 2">
    <name type="scientific">Robiginitalea myxolifaciens</name>
    <dbReference type="NCBI Taxonomy" id="400055"/>
    <lineage>
        <taxon>Bacteria</taxon>
        <taxon>Pseudomonadati</taxon>
        <taxon>Bacteroidota</taxon>
        <taxon>Flavobacteriia</taxon>
        <taxon>Flavobacteriales</taxon>
        <taxon>Flavobacteriaceae</taxon>
        <taxon>Robiginitalea</taxon>
    </lineage>
</organism>
<sequence length="173" mass="19796">MKQIFNCDHPGIMASIFLILLFSVPSSVWSQDIPQPGVLITESDKKAIADLARDIPLILSNEGWDAYTNTFTNDYKNWSMIGDKVRERKEYLSLVKDWYDKGNRATESRLNSIGFIPVDSSCVLFLYALREEFNSTNDSSGNNSRDIRFVAIYRKIDGAWKNSFTAFMDMPKL</sequence>
<gene>
    <name evidence="1" type="ORF">SAMN04490243_0765</name>
</gene>
<dbReference type="EMBL" id="FOYQ01000001">
    <property type="protein sequence ID" value="SFR34009.1"/>
    <property type="molecule type" value="Genomic_DNA"/>
</dbReference>
<dbReference type="InterPro" id="IPR032710">
    <property type="entry name" value="NTF2-like_dom_sf"/>
</dbReference>
<dbReference type="Gene3D" id="3.10.450.50">
    <property type="match status" value="1"/>
</dbReference>
<proteinExistence type="predicted"/>
<reference evidence="1 2" key="1">
    <citation type="submission" date="2016-10" db="EMBL/GenBank/DDBJ databases">
        <authorList>
            <person name="de Groot N.N."/>
        </authorList>
    </citation>
    <scope>NUCLEOTIDE SEQUENCE [LARGE SCALE GENOMIC DNA]</scope>
    <source>
        <strain evidence="1 2">DSM 21019</strain>
    </source>
</reference>